<dbReference type="OrthoDB" id="5958943at2759"/>
<proteinExistence type="predicted"/>
<dbReference type="EMBL" id="BEGY01000186">
    <property type="protein sequence ID" value="GAX85702.1"/>
    <property type="molecule type" value="Genomic_DNA"/>
</dbReference>
<dbReference type="GO" id="GO:0070403">
    <property type="term" value="F:NAD+ binding"/>
    <property type="evidence" value="ECO:0007669"/>
    <property type="project" value="InterPro"/>
</dbReference>
<feature type="region of interest" description="Disordered" evidence="5">
    <location>
        <begin position="448"/>
        <end position="480"/>
    </location>
</feature>
<reference evidence="8 9" key="1">
    <citation type="submission" date="2017-08" db="EMBL/GenBank/DDBJ databases">
        <title>Acidophilic green algal genome provides insights into adaptation to an acidic environment.</title>
        <authorList>
            <person name="Hirooka S."/>
            <person name="Hirose Y."/>
            <person name="Kanesaki Y."/>
            <person name="Higuchi S."/>
            <person name="Fujiwara T."/>
            <person name="Onuma R."/>
            <person name="Era A."/>
            <person name="Ohbayashi R."/>
            <person name="Uzuka A."/>
            <person name="Nozaki H."/>
            <person name="Yoshikawa H."/>
            <person name="Miyagishima S.Y."/>
        </authorList>
    </citation>
    <scope>NUCLEOTIDE SEQUENCE [LARGE SCALE GENOMIC DNA]</scope>
    <source>
        <strain evidence="8 9">NIES-2499</strain>
    </source>
</reference>
<dbReference type="FunFam" id="3.40.50.720:FF:000009">
    <property type="entry name" value="Fatty oxidation complex, alpha subunit"/>
    <property type="match status" value="1"/>
</dbReference>
<feature type="region of interest" description="Disordered" evidence="5">
    <location>
        <begin position="329"/>
        <end position="371"/>
    </location>
</feature>
<evidence type="ECO:0000256" key="4">
    <source>
        <dbReference type="ARBA" id="ARBA00023717"/>
    </source>
</evidence>
<dbReference type="Gene3D" id="1.10.1040.10">
    <property type="entry name" value="N-(1-d-carboxylethyl)-l-norvaline Dehydrogenase, domain 2"/>
    <property type="match status" value="1"/>
</dbReference>
<organism evidence="8 9">
    <name type="scientific">Chlamydomonas eustigma</name>
    <dbReference type="NCBI Taxonomy" id="1157962"/>
    <lineage>
        <taxon>Eukaryota</taxon>
        <taxon>Viridiplantae</taxon>
        <taxon>Chlorophyta</taxon>
        <taxon>core chlorophytes</taxon>
        <taxon>Chlorophyceae</taxon>
        <taxon>CS clade</taxon>
        <taxon>Chlamydomonadales</taxon>
        <taxon>Chlamydomonadaceae</taxon>
        <taxon>Chlamydomonas</taxon>
    </lineage>
</organism>
<dbReference type="PANTHER" id="PTHR48075:SF5">
    <property type="entry name" value="3-HYDROXYBUTYRYL-COA DEHYDROGENASE"/>
    <property type="match status" value="1"/>
</dbReference>
<dbReference type="Pfam" id="PF00725">
    <property type="entry name" value="3HCDH"/>
    <property type="match status" value="1"/>
</dbReference>
<comment type="catalytic activity">
    <reaction evidence="4">
        <text>a 4-saturated-(3S)-3-hydroxyacyl-CoA = a (3E)-enoyl-CoA + H2O</text>
        <dbReference type="Rhea" id="RHEA:20724"/>
        <dbReference type="ChEBI" id="CHEBI:15377"/>
        <dbReference type="ChEBI" id="CHEBI:58521"/>
        <dbReference type="ChEBI" id="CHEBI:137480"/>
        <dbReference type="EC" id="4.2.1.17"/>
    </reaction>
</comment>
<evidence type="ECO:0000256" key="3">
    <source>
        <dbReference type="ARBA" id="ARBA00023709"/>
    </source>
</evidence>
<feature type="compositionally biased region" description="Low complexity" evidence="5">
    <location>
        <begin position="339"/>
        <end position="352"/>
    </location>
</feature>
<evidence type="ECO:0000259" key="6">
    <source>
        <dbReference type="Pfam" id="PF00725"/>
    </source>
</evidence>
<dbReference type="InterPro" id="IPR013328">
    <property type="entry name" value="6PGD_dom2"/>
</dbReference>
<dbReference type="Proteomes" id="UP000232323">
    <property type="component" value="Unassembled WGS sequence"/>
</dbReference>
<keyword evidence="9" id="KW-1185">Reference proteome</keyword>
<comment type="catalytic activity">
    <reaction evidence="3">
        <text>a (3S)-3-hydroxyacyl-CoA = a (2E)-enoyl-CoA + H2O</text>
        <dbReference type="Rhea" id="RHEA:16105"/>
        <dbReference type="ChEBI" id="CHEBI:15377"/>
        <dbReference type="ChEBI" id="CHEBI:57318"/>
        <dbReference type="ChEBI" id="CHEBI:58856"/>
        <dbReference type="EC" id="4.2.1.17"/>
    </reaction>
</comment>
<dbReference type="InterPro" id="IPR006108">
    <property type="entry name" value="3HC_DH_C"/>
</dbReference>
<comment type="pathway">
    <text evidence="1">Lipid metabolism; fatty acid beta-oxidation.</text>
</comment>
<dbReference type="PANTHER" id="PTHR48075">
    <property type="entry name" value="3-HYDROXYACYL-COA DEHYDROGENASE FAMILY PROTEIN"/>
    <property type="match status" value="1"/>
</dbReference>
<feature type="domain" description="3-hydroxyacyl-CoA dehydrogenase NAD binding" evidence="7">
    <location>
        <begin position="13"/>
        <end position="190"/>
    </location>
</feature>
<feature type="compositionally biased region" description="Polar residues" evidence="5">
    <location>
        <begin position="465"/>
        <end position="480"/>
    </location>
</feature>
<dbReference type="Pfam" id="PF02737">
    <property type="entry name" value="3HCDH_N"/>
    <property type="match status" value="1"/>
</dbReference>
<evidence type="ECO:0000256" key="2">
    <source>
        <dbReference type="ARBA" id="ARBA00023002"/>
    </source>
</evidence>
<accession>A0A250XRY8</accession>
<name>A0A250XRY8_9CHLO</name>
<dbReference type="GO" id="GO:0016616">
    <property type="term" value="F:oxidoreductase activity, acting on the CH-OH group of donors, NAD or NADP as acceptor"/>
    <property type="evidence" value="ECO:0007669"/>
    <property type="project" value="InterPro"/>
</dbReference>
<keyword evidence="2" id="KW-0560">Oxidoreductase</keyword>
<protein>
    <recommendedName>
        <fullName evidence="10">3-hydroxyacyl-CoA dehydrogenase NAD binding domain-containing protein</fullName>
    </recommendedName>
</protein>
<evidence type="ECO:0008006" key="10">
    <source>
        <dbReference type="Google" id="ProtNLM"/>
    </source>
</evidence>
<sequence length="497" mass="53032">MAGMLYQHIPDVIGVVGAGQMGAGIAQILSQKGFKVILSDRKFDIIEKGMGHIQRSMDRLMKAGKLTSLEATGVLSRIETAISLEPFRKADFVIEAAPEDEEIKKTLFRKLDQVTPLHAILASNTSSISITRLAAVTNRPHRVVGMHFMHPVAMVPLVELAKGMHTSHATFESTMGLCQHLGKTVCVSQDRPGFILYRVLMPMINEAFFCMMESVGSPEDIDKGMRLGTNMALGPLKLADSIGLDTCLSIMKVLHAQFGDSKYRPCPLLAQYVDGGWLGVKTGRGVFYYEPGYADKAEKALEKALEMKSFMLSSNDLVTSTAASSAAVSSGMHLHPHQSSSSPSSVEPSGSSTHFMEPSGSSCQSGHANAGASSLGSSPWIINSAGEGGGISPQQAGHITPLGLDQEAQHNAQADTTTMVIDARFHHPVANVNAGSTLSDHIHDAAAAGVRSRHLRTSTDDPDAANNTRQGQPQMNPTTTSGHLLHVVHAAQGLKNN</sequence>
<dbReference type="AlphaFoldDB" id="A0A250XRY8"/>
<feature type="domain" description="3-hydroxyacyl-CoA dehydrogenase C-terminal" evidence="6">
    <location>
        <begin position="193"/>
        <end position="288"/>
    </location>
</feature>
<dbReference type="SUPFAM" id="SSF51735">
    <property type="entry name" value="NAD(P)-binding Rossmann-fold domains"/>
    <property type="match status" value="1"/>
</dbReference>
<dbReference type="GO" id="GO:0006631">
    <property type="term" value="P:fatty acid metabolic process"/>
    <property type="evidence" value="ECO:0007669"/>
    <property type="project" value="InterPro"/>
</dbReference>
<dbReference type="GO" id="GO:0004300">
    <property type="term" value="F:enoyl-CoA hydratase activity"/>
    <property type="evidence" value="ECO:0007669"/>
    <property type="project" value="UniProtKB-EC"/>
</dbReference>
<evidence type="ECO:0000313" key="8">
    <source>
        <dbReference type="EMBL" id="GAX85702.1"/>
    </source>
</evidence>
<evidence type="ECO:0000256" key="5">
    <source>
        <dbReference type="SAM" id="MobiDB-lite"/>
    </source>
</evidence>
<dbReference type="STRING" id="1157962.A0A250XRY8"/>
<dbReference type="InterPro" id="IPR036291">
    <property type="entry name" value="NAD(P)-bd_dom_sf"/>
</dbReference>
<dbReference type="SUPFAM" id="SSF48179">
    <property type="entry name" value="6-phosphogluconate dehydrogenase C-terminal domain-like"/>
    <property type="match status" value="1"/>
</dbReference>
<evidence type="ECO:0000313" key="9">
    <source>
        <dbReference type="Proteomes" id="UP000232323"/>
    </source>
</evidence>
<comment type="caution">
    <text evidence="8">The sequence shown here is derived from an EMBL/GenBank/DDBJ whole genome shotgun (WGS) entry which is preliminary data.</text>
</comment>
<dbReference type="InterPro" id="IPR008927">
    <property type="entry name" value="6-PGluconate_DH-like_C_sf"/>
</dbReference>
<dbReference type="InterPro" id="IPR006176">
    <property type="entry name" value="3-OHacyl-CoA_DH_NAD-bd"/>
</dbReference>
<evidence type="ECO:0000256" key="1">
    <source>
        <dbReference type="ARBA" id="ARBA00005005"/>
    </source>
</evidence>
<dbReference type="Gene3D" id="3.40.50.720">
    <property type="entry name" value="NAD(P)-binding Rossmann-like Domain"/>
    <property type="match status" value="1"/>
</dbReference>
<evidence type="ECO:0000259" key="7">
    <source>
        <dbReference type="Pfam" id="PF02737"/>
    </source>
</evidence>
<feature type="compositionally biased region" description="Polar residues" evidence="5">
    <location>
        <begin position="359"/>
        <end position="371"/>
    </location>
</feature>
<gene>
    <name evidence="8" type="ORF">CEUSTIGMA_g13116.t1</name>
</gene>